<organism evidence="1 2">
    <name type="scientific">Undibacterium jejuense</name>
    <dbReference type="NCBI Taxonomy" id="1344949"/>
    <lineage>
        <taxon>Bacteria</taxon>
        <taxon>Pseudomonadati</taxon>
        <taxon>Pseudomonadota</taxon>
        <taxon>Betaproteobacteria</taxon>
        <taxon>Burkholderiales</taxon>
        <taxon>Oxalobacteraceae</taxon>
        <taxon>Undibacterium</taxon>
    </lineage>
</organism>
<dbReference type="Proteomes" id="UP000634011">
    <property type="component" value="Unassembled WGS sequence"/>
</dbReference>
<dbReference type="GO" id="GO:0016020">
    <property type="term" value="C:membrane"/>
    <property type="evidence" value="ECO:0007669"/>
    <property type="project" value="InterPro"/>
</dbReference>
<dbReference type="InterPro" id="IPR003820">
    <property type="entry name" value="KdpC"/>
</dbReference>
<comment type="caution">
    <text evidence="1">The sequence shown here is derived from an EMBL/GenBank/DDBJ whole genome shotgun (WGS) entry which is preliminary data.</text>
</comment>
<protein>
    <submittedName>
        <fullName evidence="1">Potassium-transporting ATPase subunit C</fullName>
    </submittedName>
</protein>
<name>A0A923KHM8_9BURK</name>
<dbReference type="AlphaFoldDB" id="A0A923KHM8"/>
<evidence type="ECO:0000313" key="2">
    <source>
        <dbReference type="Proteomes" id="UP000634011"/>
    </source>
</evidence>
<accession>A0A923KHM8</accession>
<dbReference type="RefSeq" id="WP_186911113.1">
    <property type="nucleotide sequence ID" value="NZ_JACOFV010000002.1"/>
</dbReference>
<dbReference type="Pfam" id="PF02669">
    <property type="entry name" value="KdpC"/>
    <property type="match status" value="1"/>
</dbReference>
<gene>
    <name evidence="1" type="ORF">H8K32_03615</name>
</gene>
<evidence type="ECO:0000313" key="1">
    <source>
        <dbReference type="EMBL" id="MBC3861177.1"/>
    </source>
</evidence>
<dbReference type="EMBL" id="JACOFV010000002">
    <property type="protein sequence ID" value="MBC3861177.1"/>
    <property type="molecule type" value="Genomic_DNA"/>
</dbReference>
<sequence length="157" mass="17387">MSTLRSLVAGFSLAGIFLLMICSADIVSRKKTALKHQLPALPGMYFSEIEKDSQADLIVPYATAIANTKSINQRNVNPLNISLNEALAQVAKIARLRHIEPSALNELVRQSQMPADASRREYQVNLLVLNLCLDLYVTNKANHKEDLSLTQVKKSGR</sequence>
<reference evidence="1" key="1">
    <citation type="submission" date="2020-08" db="EMBL/GenBank/DDBJ databases">
        <title>Novel species isolated from subtropical streams in China.</title>
        <authorList>
            <person name="Lu H."/>
        </authorList>
    </citation>
    <scope>NUCLEOTIDE SEQUENCE</scope>
    <source>
        <strain evidence="1">KACC 12607</strain>
    </source>
</reference>
<dbReference type="GO" id="GO:0008556">
    <property type="term" value="F:P-type potassium transmembrane transporter activity"/>
    <property type="evidence" value="ECO:0007669"/>
    <property type="project" value="InterPro"/>
</dbReference>
<keyword evidence="2" id="KW-1185">Reference proteome</keyword>
<proteinExistence type="predicted"/>